<keyword evidence="3" id="KW-1185">Reference proteome</keyword>
<protein>
    <submittedName>
        <fullName evidence="2">Uncharacterized protein</fullName>
    </submittedName>
</protein>
<evidence type="ECO:0000313" key="3">
    <source>
        <dbReference type="Proteomes" id="UP000660454"/>
    </source>
</evidence>
<dbReference type="EMBL" id="BOOF01000009">
    <property type="protein sequence ID" value="GIH61302.1"/>
    <property type="molecule type" value="Genomic_DNA"/>
</dbReference>
<feature type="region of interest" description="Disordered" evidence="1">
    <location>
        <begin position="22"/>
        <end position="46"/>
    </location>
</feature>
<organism evidence="2 3">
    <name type="scientific">Microbispora siamensis</name>
    <dbReference type="NCBI Taxonomy" id="564413"/>
    <lineage>
        <taxon>Bacteria</taxon>
        <taxon>Bacillati</taxon>
        <taxon>Actinomycetota</taxon>
        <taxon>Actinomycetes</taxon>
        <taxon>Streptosporangiales</taxon>
        <taxon>Streptosporangiaceae</taxon>
        <taxon>Microbispora</taxon>
    </lineage>
</organism>
<reference evidence="2 3" key="1">
    <citation type="submission" date="2021-01" db="EMBL/GenBank/DDBJ databases">
        <title>Whole genome shotgun sequence of Microbispora siamensis NBRC 104113.</title>
        <authorList>
            <person name="Komaki H."/>
            <person name="Tamura T."/>
        </authorList>
    </citation>
    <scope>NUCLEOTIDE SEQUENCE [LARGE SCALE GENOMIC DNA]</scope>
    <source>
        <strain evidence="2 3">NBRC 104113</strain>
    </source>
</reference>
<evidence type="ECO:0000256" key="1">
    <source>
        <dbReference type="SAM" id="MobiDB-lite"/>
    </source>
</evidence>
<proteinExistence type="predicted"/>
<evidence type="ECO:0000313" key="2">
    <source>
        <dbReference type="EMBL" id="GIH61302.1"/>
    </source>
</evidence>
<gene>
    <name evidence="2" type="ORF">Msi02_21190</name>
</gene>
<sequence length="46" mass="5137">MRGDRADEWRWPPVRRVARTGGHRLLEGKGQQVEPAWVGGPADLTA</sequence>
<accession>A0ABQ4GIN6</accession>
<dbReference type="Proteomes" id="UP000660454">
    <property type="component" value="Unassembled WGS sequence"/>
</dbReference>
<comment type="caution">
    <text evidence="2">The sequence shown here is derived from an EMBL/GenBank/DDBJ whole genome shotgun (WGS) entry which is preliminary data.</text>
</comment>
<name>A0ABQ4GIN6_9ACTN</name>